<evidence type="ECO:0008006" key="4">
    <source>
        <dbReference type="Google" id="ProtNLM"/>
    </source>
</evidence>
<organism evidence="1 3">
    <name type="scientific">Oryza sativa subsp. japonica</name>
    <name type="common">Rice</name>
    <dbReference type="NCBI Taxonomy" id="39947"/>
    <lineage>
        <taxon>Eukaryota</taxon>
        <taxon>Viridiplantae</taxon>
        <taxon>Streptophyta</taxon>
        <taxon>Embryophyta</taxon>
        <taxon>Tracheophyta</taxon>
        <taxon>Spermatophyta</taxon>
        <taxon>Magnoliopsida</taxon>
        <taxon>Liliopsida</taxon>
        <taxon>Poales</taxon>
        <taxon>Poaceae</taxon>
        <taxon>BOP clade</taxon>
        <taxon>Oryzoideae</taxon>
        <taxon>Oryzeae</taxon>
        <taxon>Oryzinae</taxon>
        <taxon>Oryza</taxon>
        <taxon>Oryza sativa</taxon>
    </lineage>
</organism>
<reference evidence="2" key="1">
    <citation type="submission" date="2001-06" db="EMBL/GenBank/DDBJ databases">
        <title>Oryza sativa nipponbare(GA3) genomic DNA, chromosome 7, BAC clone:OJ1008_E09.</title>
        <authorList>
            <person name="Sasaki T."/>
            <person name="Matsumoto T."/>
            <person name="Yamamoto K."/>
        </authorList>
    </citation>
    <scope>NUCLEOTIDE SEQUENCE</scope>
</reference>
<reference evidence="3" key="3">
    <citation type="journal article" date="2005" name="Nature">
        <title>The map-based sequence of the rice genome.</title>
        <authorList>
            <consortium name="International rice genome sequencing project (IRGSP)"/>
            <person name="Matsumoto T."/>
            <person name="Wu J."/>
            <person name="Kanamori H."/>
            <person name="Katayose Y."/>
            <person name="Fujisawa M."/>
            <person name="Namiki N."/>
            <person name="Mizuno H."/>
            <person name="Yamamoto K."/>
            <person name="Antonio B.A."/>
            <person name="Baba T."/>
            <person name="Sakata K."/>
            <person name="Nagamura Y."/>
            <person name="Aoki H."/>
            <person name="Arikawa K."/>
            <person name="Arita K."/>
            <person name="Bito T."/>
            <person name="Chiden Y."/>
            <person name="Fujitsuka N."/>
            <person name="Fukunaka R."/>
            <person name="Hamada M."/>
            <person name="Harada C."/>
            <person name="Hayashi A."/>
            <person name="Hijishita S."/>
            <person name="Honda M."/>
            <person name="Hosokawa S."/>
            <person name="Ichikawa Y."/>
            <person name="Idonuma A."/>
            <person name="Iijima M."/>
            <person name="Ikeda M."/>
            <person name="Ikeno M."/>
            <person name="Ito K."/>
            <person name="Ito S."/>
            <person name="Ito T."/>
            <person name="Ito Y."/>
            <person name="Ito Y."/>
            <person name="Iwabuchi A."/>
            <person name="Kamiya K."/>
            <person name="Karasawa W."/>
            <person name="Kurita K."/>
            <person name="Katagiri S."/>
            <person name="Kikuta A."/>
            <person name="Kobayashi H."/>
            <person name="Kobayashi N."/>
            <person name="Machita K."/>
            <person name="Maehara T."/>
            <person name="Masukawa M."/>
            <person name="Mizubayashi T."/>
            <person name="Mukai Y."/>
            <person name="Nagasaki H."/>
            <person name="Nagata Y."/>
            <person name="Naito S."/>
            <person name="Nakashima M."/>
            <person name="Nakama Y."/>
            <person name="Nakamichi Y."/>
            <person name="Nakamura M."/>
            <person name="Meguro A."/>
            <person name="Negishi M."/>
            <person name="Ohta I."/>
            <person name="Ohta T."/>
            <person name="Okamoto M."/>
            <person name="Ono N."/>
            <person name="Saji S."/>
            <person name="Sakaguchi M."/>
            <person name="Sakai K."/>
            <person name="Shibata M."/>
            <person name="Shimokawa T."/>
            <person name="Song J."/>
            <person name="Takazaki Y."/>
            <person name="Terasawa K."/>
            <person name="Tsugane M."/>
            <person name="Tsuji K."/>
            <person name="Ueda S."/>
            <person name="Waki K."/>
            <person name="Yamagata H."/>
            <person name="Yamamoto M."/>
            <person name="Yamamoto S."/>
            <person name="Yamane H."/>
            <person name="Yoshiki S."/>
            <person name="Yoshihara R."/>
            <person name="Yukawa K."/>
            <person name="Zhong H."/>
            <person name="Yano M."/>
            <person name="Yuan Q."/>
            <person name="Ouyang S."/>
            <person name="Liu J."/>
            <person name="Jones K.M."/>
            <person name="Gansberger K."/>
            <person name="Moffat K."/>
            <person name="Hill J."/>
            <person name="Bera J."/>
            <person name="Fadrosh D."/>
            <person name="Jin S."/>
            <person name="Johri S."/>
            <person name="Kim M."/>
            <person name="Overton L."/>
            <person name="Reardon M."/>
            <person name="Tsitrin T."/>
            <person name="Vuong H."/>
            <person name="Weaver B."/>
            <person name="Ciecko A."/>
            <person name="Tallon L."/>
            <person name="Jackson J."/>
            <person name="Pai G."/>
            <person name="Aken S.V."/>
            <person name="Utterback T."/>
            <person name="Reidmuller S."/>
            <person name="Feldblyum T."/>
            <person name="Hsiao J."/>
            <person name="Zismann V."/>
            <person name="Iobst S."/>
            <person name="de Vazeille A.R."/>
            <person name="Buell C.R."/>
            <person name="Ying K."/>
            <person name="Li Y."/>
            <person name="Lu T."/>
            <person name="Huang Y."/>
            <person name="Zhao Q."/>
            <person name="Feng Q."/>
            <person name="Zhang L."/>
            <person name="Zhu J."/>
            <person name="Weng Q."/>
            <person name="Mu J."/>
            <person name="Lu Y."/>
            <person name="Fan D."/>
            <person name="Liu Y."/>
            <person name="Guan J."/>
            <person name="Zhang Y."/>
            <person name="Yu S."/>
            <person name="Liu X."/>
            <person name="Zhang Y."/>
            <person name="Hong G."/>
            <person name="Han B."/>
            <person name="Choisne N."/>
            <person name="Demange N."/>
            <person name="Orjeda G."/>
            <person name="Samain S."/>
            <person name="Cattolico L."/>
            <person name="Pelletier E."/>
            <person name="Couloux A."/>
            <person name="Segurens B."/>
            <person name="Wincker P."/>
            <person name="D'Hont A."/>
            <person name="Scarpelli C."/>
            <person name="Weissenbach J."/>
            <person name="Salanoubat M."/>
            <person name="Quetier F."/>
            <person name="Yu Y."/>
            <person name="Kim H.R."/>
            <person name="Rambo T."/>
            <person name="Currie J."/>
            <person name="Collura K."/>
            <person name="Luo M."/>
            <person name="Yang T."/>
            <person name="Ammiraju J.S.S."/>
            <person name="Engler F."/>
            <person name="Soderlund C."/>
            <person name="Wing R.A."/>
            <person name="Palmer L.E."/>
            <person name="de la Bastide M."/>
            <person name="Spiegel L."/>
            <person name="Nascimento L."/>
            <person name="Zutavern T."/>
            <person name="O'Shaughnessy A."/>
            <person name="Dike S."/>
            <person name="Dedhia N."/>
            <person name="Preston R."/>
            <person name="Balija V."/>
            <person name="McCombie W.R."/>
            <person name="Chow T."/>
            <person name="Chen H."/>
            <person name="Chung M."/>
            <person name="Chen C."/>
            <person name="Shaw J."/>
            <person name="Wu H."/>
            <person name="Hsiao K."/>
            <person name="Chao Y."/>
            <person name="Chu M."/>
            <person name="Cheng C."/>
            <person name="Hour A."/>
            <person name="Lee P."/>
            <person name="Lin S."/>
            <person name="Lin Y."/>
            <person name="Liou J."/>
            <person name="Liu S."/>
            <person name="Hsing Y."/>
            <person name="Raghuvanshi S."/>
            <person name="Mohanty A."/>
            <person name="Bharti A.K."/>
            <person name="Gaur A."/>
            <person name="Gupta V."/>
            <person name="Kumar D."/>
            <person name="Ravi V."/>
            <person name="Vij S."/>
            <person name="Kapur A."/>
            <person name="Khurana P."/>
            <person name="Khurana P."/>
            <person name="Khurana J.P."/>
            <person name="Tyagi A.K."/>
            <person name="Gaikwad K."/>
            <person name="Singh A."/>
            <person name="Dalal V."/>
            <person name="Srivastava S."/>
            <person name="Dixit A."/>
            <person name="Pal A.K."/>
            <person name="Ghazi I.A."/>
            <person name="Yadav M."/>
            <person name="Pandit A."/>
            <person name="Bhargava A."/>
            <person name="Sureshbabu K."/>
            <person name="Batra K."/>
            <person name="Sharma T.R."/>
            <person name="Mohapatra T."/>
            <person name="Singh N.K."/>
            <person name="Messing J."/>
            <person name="Nelson A.B."/>
            <person name="Fuks G."/>
            <person name="Kavchok S."/>
            <person name="Keizer G."/>
            <person name="Linton E."/>
            <person name="Llaca V."/>
            <person name="Song R."/>
            <person name="Tanyolac B."/>
            <person name="Young S."/>
            <person name="Ho-Il K."/>
            <person name="Hahn J.H."/>
            <person name="Sangsakoo G."/>
            <person name="Vanavichit A."/>
            <person name="de Mattos Luiz.A.T."/>
            <person name="Zimmer P.D."/>
            <person name="Malone G."/>
            <person name="Dellagostin O."/>
            <person name="de Oliveira A.C."/>
            <person name="Bevan M."/>
            <person name="Bancroft I."/>
            <person name="Minx P."/>
            <person name="Cordum H."/>
            <person name="Wilson R."/>
            <person name="Cheng Z."/>
            <person name="Jin W."/>
            <person name="Jiang J."/>
            <person name="Leong S.A."/>
            <person name="Iwama H."/>
            <person name="Gojobori T."/>
            <person name="Itoh T."/>
            <person name="Niimura Y."/>
            <person name="Fujii Y."/>
            <person name="Habara T."/>
            <person name="Sakai H."/>
            <person name="Sato Y."/>
            <person name="Wilson G."/>
            <person name="Kumar K."/>
            <person name="McCouch S."/>
            <person name="Juretic N."/>
            <person name="Hoen D."/>
            <person name="Wright S."/>
            <person name="Bruskiewich R."/>
            <person name="Bureau T."/>
            <person name="Miyao A."/>
            <person name="Hirochika H."/>
            <person name="Nishikawa T."/>
            <person name="Kadowaki K."/>
            <person name="Sugiura M."/>
            <person name="Burr B."/>
            <person name="Sasaki T."/>
        </authorList>
    </citation>
    <scope>NUCLEOTIDE SEQUENCE [LARGE SCALE GENOMIC DNA]</scope>
    <source>
        <strain evidence="3">cv. Nipponbare</strain>
    </source>
</reference>
<sequence length="78" mass="8580">MARLDCTGNFAVSGLPLPLTNRLVLAYAVFGDTEAACQVFNEMSDKSGITWAIMVSAYSDGCFYHDTLHWSPLALTRF</sequence>
<reference evidence="3" key="4">
    <citation type="journal article" date="2008" name="Nucleic Acids Res.">
        <title>The rice annotation project database (RAP-DB): 2008 update.</title>
        <authorList>
            <consortium name="The rice annotation project (RAP)"/>
        </authorList>
    </citation>
    <scope>GENOME REANNOTATION</scope>
    <source>
        <strain evidence="3">cv. Nipponbare</strain>
    </source>
</reference>
<accession>Q84S62</accession>
<evidence type="ECO:0000313" key="3">
    <source>
        <dbReference type="Proteomes" id="UP000000763"/>
    </source>
</evidence>
<dbReference type="EMBL" id="AP005786">
    <property type="protein sequence ID" value="BAC65052.1"/>
    <property type="molecule type" value="Genomic_DNA"/>
</dbReference>
<gene>
    <name evidence="1" type="primary">P0458H05.130</name>
    <name evidence="2" type="synonym">OJ1008_E09.113</name>
</gene>
<protein>
    <recommendedName>
        <fullName evidence="4">Pentatricopeptide repeat-containing protein</fullName>
    </recommendedName>
</protein>
<dbReference type="Proteomes" id="UP000000763">
    <property type="component" value="Chromosome 7"/>
</dbReference>
<name>Q84S62_ORYSJ</name>
<proteinExistence type="predicted"/>
<dbReference type="AlphaFoldDB" id="Q84S62"/>
<evidence type="ECO:0000313" key="1">
    <source>
        <dbReference type="EMBL" id="BAC65052.1"/>
    </source>
</evidence>
<evidence type="ECO:0000313" key="2">
    <source>
        <dbReference type="EMBL" id="BAD30124.1"/>
    </source>
</evidence>
<reference evidence="1" key="2">
    <citation type="submission" date="2002-09" db="EMBL/GenBank/DDBJ databases">
        <title>Oryza sativa nipponbare(GA3) genomic DNA, chromosome 7, PAC clone:P0458H05.</title>
        <authorList>
            <person name="Sasaki T."/>
            <person name="Matsumoto T."/>
            <person name="Katayose Y."/>
        </authorList>
    </citation>
    <scope>NUCLEOTIDE SEQUENCE</scope>
</reference>
<dbReference type="EMBL" id="AP003736">
    <property type="protein sequence ID" value="BAD30124.1"/>
    <property type="molecule type" value="Genomic_DNA"/>
</dbReference>